<dbReference type="SUPFAM" id="SSF48726">
    <property type="entry name" value="Immunoglobulin"/>
    <property type="match status" value="1"/>
</dbReference>
<accession>A0A821NZE3</accession>
<sequence>MTTQTLADSDRTFQVGQKQRPRTGPDLSVDFRNGPPTHWALAGEFETRAHFVLNESDTTAAHLVIEKVTQYDEALYRCRIDYIDAPTKNYKVNLTVIVPPDPPRIYDS</sequence>
<dbReference type="InterPro" id="IPR013783">
    <property type="entry name" value="Ig-like_fold"/>
</dbReference>
<dbReference type="InterPro" id="IPR036179">
    <property type="entry name" value="Ig-like_dom_sf"/>
</dbReference>
<keyword evidence="3" id="KW-1185">Reference proteome</keyword>
<dbReference type="PANTHER" id="PTHR23278">
    <property type="entry name" value="SIDESTEP PROTEIN"/>
    <property type="match status" value="1"/>
</dbReference>
<name>A0A821NZE3_9NEOP</name>
<evidence type="ECO:0000313" key="2">
    <source>
        <dbReference type="EMBL" id="CAF4797189.1"/>
    </source>
</evidence>
<dbReference type="AlphaFoldDB" id="A0A821NZE3"/>
<feature type="region of interest" description="Disordered" evidence="1">
    <location>
        <begin position="1"/>
        <end position="31"/>
    </location>
</feature>
<dbReference type="PANTHER" id="PTHR23278:SF19">
    <property type="entry name" value="OBSCURIN"/>
    <property type="match status" value="1"/>
</dbReference>
<dbReference type="EMBL" id="CAJOBZ010000005">
    <property type="protein sequence ID" value="CAF4797189.1"/>
    <property type="molecule type" value="Genomic_DNA"/>
</dbReference>
<reference evidence="2" key="1">
    <citation type="submission" date="2021-02" db="EMBL/GenBank/DDBJ databases">
        <authorList>
            <person name="Steward A R."/>
        </authorList>
    </citation>
    <scope>NUCLEOTIDE SEQUENCE</scope>
</reference>
<evidence type="ECO:0008006" key="4">
    <source>
        <dbReference type="Google" id="ProtNLM"/>
    </source>
</evidence>
<evidence type="ECO:0000313" key="3">
    <source>
        <dbReference type="Proteomes" id="UP000663880"/>
    </source>
</evidence>
<feature type="compositionally biased region" description="Polar residues" evidence="1">
    <location>
        <begin position="1"/>
        <end position="17"/>
    </location>
</feature>
<dbReference type="OrthoDB" id="6250964at2759"/>
<dbReference type="Proteomes" id="UP000663880">
    <property type="component" value="Unassembled WGS sequence"/>
</dbReference>
<protein>
    <recommendedName>
        <fullName evidence="4">Ig-like domain-containing protein</fullName>
    </recommendedName>
</protein>
<organism evidence="2 3">
    <name type="scientific">Pieris macdunnoughi</name>
    <dbReference type="NCBI Taxonomy" id="345717"/>
    <lineage>
        <taxon>Eukaryota</taxon>
        <taxon>Metazoa</taxon>
        <taxon>Ecdysozoa</taxon>
        <taxon>Arthropoda</taxon>
        <taxon>Hexapoda</taxon>
        <taxon>Insecta</taxon>
        <taxon>Pterygota</taxon>
        <taxon>Neoptera</taxon>
        <taxon>Endopterygota</taxon>
        <taxon>Lepidoptera</taxon>
        <taxon>Glossata</taxon>
        <taxon>Ditrysia</taxon>
        <taxon>Papilionoidea</taxon>
        <taxon>Pieridae</taxon>
        <taxon>Pierinae</taxon>
        <taxon>Pieris</taxon>
    </lineage>
</organism>
<gene>
    <name evidence="2" type="ORF">PMACD_LOCUS3227</name>
</gene>
<dbReference type="Gene3D" id="2.60.40.10">
    <property type="entry name" value="Immunoglobulins"/>
    <property type="match status" value="1"/>
</dbReference>
<proteinExistence type="predicted"/>
<comment type="caution">
    <text evidence="2">The sequence shown here is derived from an EMBL/GenBank/DDBJ whole genome shotgun (WGS) entry which is preliminary data.</text>
</comment>
<evidence type="ECO:0000256" key="1">
    <source>
        <dbReference type="SAM" id="MobiDB-lite"/>
    </source>
</evidence>